<dbReference type="PROSITE" id="PS50850">
    <property type="entry name" value="MFS"/>
    <property type="match status" value="1"/>
</dbReference>
<feature type="transmembrane region" description="Helical" evidence="11">
    <location>
        <begin position="210"/>
        <end position="231"/>
    </location>
</feature>
<dbReference type="InterPro" id="IPR011701">
    <property type="entry name" value="MFS"/>
</dbReference>
<dbReference type="PANTHER" id="PTHR43184">
    <property type="entry name" value="MAJOR FACILITATOR SUPERFAMILY TRANSPORTER 16, ISOFORM B"/>
    <property type="match status" value="1"/>
</dbReference>
<feature type="transmembrane region" description="Helical" evidence="11">
    <location>
        <begin position="434"/>
        <end position="456"/>
    </location>
</feature>
<evidence type="ECO:0000256" key="11">
    <source>
        <dbReference type="SAM" id="Phobius"/>
    </source>
</evidence>
<evidence type="ECO:0000256" key="4">
    <source>
        <dbReference type="ARBA" id="ARBA00022597"/>
    </source>
</evidence>
<proteinExistence type="inferred from homology"/>
<feature type="transmembrane region" description="Helical" evidence="11">
    <location>
        <begin position="304"/>
        <end position="322"/>
    </location>
</feature>
<evidence type="ECO:0000256" key="8">
    <source>
        <dbReference type="ARBA" id="ARBA00041091"/>
    </source>
</evidence>
<dbReference type="Proteomes" id="UP000594262">
    <property type="component" value="Unplaced"/>
</dbReference>
<evidence type="ECO:0000256" key="5">
    <source>
        <dbReference type="ARBA" id="ARBA00022692"/>
    </source>
</evidence>
<dbReference type="GO" id="GO:0016020">
    <property type="term" value="C:membrane"/>
    <property type="evidence" value="ECO:0007669"/>
    <property type="project" value="UniProtKB-SubCell"/>
</dbReference>
<evidence type="ECO:0000256" key="9">
    <source>
        <dbReference type="ARBA" id="ARBA00042039"/>
    </source>
</evidence>
<keyword evidence="4" id="KW-0762">Sugar transport</keyword>
<evidence type="ECO:0000256" key="10">
    <source>
        <dbReference type="SAM" id="MobiDB-lite"/>
    </source>
</evidence>
<name>A0A7M5X4H3_9CNID</name>
<organism evidence="13 14">
    <name type="scientific">Clytia hemisphaerica</name>
    <dbReference type="NCBI Taxonomy" id="252671"/>
    <lineage>
        <taxon>Eukaryota</taxon>
        <taxon>Metazoa</taxon>
        <taxon>Cnidaria</taxon>
        <taxon>Hydrozoa</taxon>
        <taxon>Hydroidolina</taxon>
        <taxon>Leptothecata</taxon>
        <taxon>Obeliida</taxon>
        <taxon>Clytiidae</taxon>
        <taxon>Clytia</taxon>
    </lineage>
</organism>
<accession>A0A7M5X4H3</accession>
<keyword evidence="3" id="KW-0813">Transport</keyword>
<keyword evidence="14" id="KW-1185">Reference proteome</keyword>
<dbReference type="SUPFAM" id="SSF103473">
    <property type="entry name" value="MFS general substrate transporter"/>
    <property type="match status" value="1"/>
</dbReference>
<dbReference type="InterPro" id="IPR036259">
    <property type="entry name" value="MFS_trans_sf"/>
</dbReference>
<feature type="transmembrane region" description="Helical" evidence="11">
    <location>
        <begin position="397"/>
        <end position="422"/>
    </location>
</feature>
<feature type="transmembrane region" description="Helical" evidence="11">
    <location>
        <begin position="145"/>
        <end position="173"/>
    </location>
</feature>
<comment type="similarity">
    <text evidence="2">Belongs to the major facilitator superfamily. Organophosphate:Pi antiporter (OPA) (TC 2.A.1.4) family.</text>
</comment>
<dbReference type="InterPro" id="IPR020846">
    <property type="entry name" value="MFS_dom"/>
</dbReference>
<comment type="subcellular location">
    <subcellularLocation>
        <location evidence="1">Membrane</location>
        <topology evidence="1">Multi-pass membrane protein</topology>
    </subcellularLocation>
</comment>
<feature type="region of interest" description="Disordered" evidence="10">
    <location>
        <begin position="241"/>
        <end position="272"/>
    </location>
</feature>
<dbReference type="EnsemblMetazoa" id="CLYHEMT017417.1">
    <property type="protein sequence ID" value="CLYHEMP017417.1"/>
    <property type="gene ID" value="CLYHEMG017417"/>
</dbReference>
<reference evidence="13" key="1">
    <citation type="submission" date="2021-01" db="UniProtKB">
        <authorList>
            <consortium name="EnsemblMetazoa"/>
        </authorList>
    </citation>
    <scope>IDENTIFICATION</scope>
</reference>
<feature type="domain" description="Major facilitator superfamily (MFS) profile" evidence="12">
    <location>
        <begin position="27"/>
        <end position="492"/>
    </location>
</feature>
<dbReference type="OrthoDB" id="3639251at2759"/>
<feature type="transmembrane region" description="Helical" evidence="11">
    <location>
        <begin position="185"/>
        <end position="204"/>
    </location>
</feature>
<feature type="transmembrane region" description="Helical" evidence="11">
    <location>
        <begin position="342"/>
        <end position="361"/>
    </location>
</feature>
<dbReference type="RefSeq" id="XP_066929121.1">
    <property type="nucleotide sequence ID" value="XM_067073020.1"/>
</dbReference>
<dbReference type="Gene3D" id="1.20.1250.20">
    <property type="entry name" value="MFS general substrate transporter like domains"/>
    <property type="match status" value="2"/>
</dbReference>
<evidence type="ECO:0000256" key="1">
    <source>
        <dbReference type="ARBA" id="ARBA00004141"/>
    </source>
</evidence>
<protein>
    <recommendedName>
        <fullName evidence="8">Sugar phosphate exchanger 3</fullName>
    </recommendedName>
    <alternativeName>
        <fullName evidence="9">Solute carrier family 37 member 3</fullName>
    </alternativeName>
</protein>
<evidence type="ECO:0000256" key="2">
    <source>
        <dbReference type="ARBA" id="ARBA00009598"/>
    </source>
</evidence>
<evidence type="ECO:0000259" key="12">
    <source>
        <dbReference type="PROSITE" id="PS50850"/>
    </source>
</evidence>
<keyword evidence="5 11" id="KW-0812">Transmembrane</keyword>
<evidence type="ECO:0000256" key="7">
    <source>
        <dbReference type="ARBA" id="ARBA00023136"/>
    </source>
</evidence>
<evidence type="ECO:0000256" key="6">
    <source>
        <dbReference type="ARBA" id="ARBA00022989"/>
    </source>
</evidence>
<keyword evidence="6 11" id="KW-1133">Transmembrane helix</keyword>
<feature type="transmembrane region" description="Helical" evidence="11">
    <location>
        <begin position="468"/>
        <end position="488"/>
    </location>
</feature>
<dbReference type="PANTHER" id="PTHR43184:SF12">
    <property type="entry name" value="SUGAR PHOSPHATE EXCHANGER 3"/>
    <property type="match status" value="1"/>
</dbReference>
<evidence type="ECO:0000313" key="13">
    <source>
        <dbReference type="EnsemblMetazoa" id="CLYHEMP017417.1"/>
    </source>
</evidence>
<feature type="transmembrane region" description="Helical" evidence="11">
    <location>
        <begin position="368"/>
        <end position="385"/>
    </location>
</feature>
<sequence length="514" mass="56569">MCGDNGAAPFVPVYKKLLKKWLPKNKRLFYQGVVLILTYITYTCYHCAKRPVSVVKGELAPNCTKYPDPNKTCNAWKPFDTPNSKEIFGLLDCAFLMSYALSMFVSGYIAEHTNMRIYLASGMITTGLFTCMFGMAFYWQIHQLSYFFLVQILTGITQSTGWPCVVEAVGSWFPEGRRGFVMGIWNTHVSVGNIIGSAIAASFVKSAWGLSFIIPGAMIAVMGVLNIVFLVPEPSFVDMEDENKKDDDLSQSGSANFKRKHERSNLVSPNPWSSIDEDDLTAHEPQPIGLWGALRIPGVIEYSLCLFFAKLVSYTFLFWLPLYITNITIGGVQYDDAKAADWAILFDVGGALGGITAGFLVDRTKAPGIINVSMLVLAAPCLFLFKFHGESKLSLFIFYMILSGFFVNGPYALITTAVSASLGTHECLRGNTKAMAVVTSIIDATGSLGAAVGPLMAGVISAHSWDDVFYMLIACDVIAAVLLMRQFITEVNQFRQKRQIANSVVDPDENKPLI</sequence>
<feature type="transmembrane region" description="Helical" evidence="11">
    <location>
        <begin position="117"/>
        <end position="139"/>
    </location>
</feature>
<evidence type="ECO:0000313" key="14">
    <source>
        <dbReference type="Proteomes" id="UP000594262"/>
    </source>
</evidence>
<dbReference type="PIRSF" id="PIRSF002808">
    <property type="entry name" value="Hexose_phosphate_transp"/>
    <property type="match status" value="1"/>
</dbReference>
<dbReference type="Pfam" id="PF07690">
    <property type="entry name" value="MFS_1"/>
    <property type="match status" value="1"/>
</dbReference>
<feature type="transmembrane region" description="Helical" evidence="11">
    <location>
        <begin position="87"/>
        <end position="110"/>
    </location>
</feature>
<dbReference type="InterPro" id="IPR000849">
    <property type="entry name" value="Sugar_P_transporter"/>
</dbReference>
<feature type="transmembrane region" description="Helical" evidence="11">
    <location>
        <begin position="28"/>
        <end position="48"/>
    </location>
</feature>
<dbReference type="GO" id="GO:0022857">
    <property type="term" value="F:transmembrane transporter activity"/>
    <property type="evidence" value="ECO:0007669"/>
    <property type="project" value="InterPro"/>
</dbReference>
<evidence type="ECO:0000256" key="3">
    <source>
        <dbReference type="ARBA" id="ARBA00022448"/>
    </source>
</evidence>
<keyword evidence="7 11" id="KW-0472">Membrane</keyword>
<dbReference type="AlphaFoldDB" id="A0A7M5X4H3"/>
<dbReference type="GeneID" id="136816692"/>